<dbReference type="AlphaFoldDB" id="J4DP19"/>
<evidence type="ECO:0000313" key="8">
    <source>
        <dbReference type="EMBL" id="BAM39939.1"/>
    </source>
</evidence>
<dbReference type="GO" id="GO:0048278">
    <property type="term" value="P:vesicle docking"/>
    <property type="evidence" value="ECO:0007669"/>
    <property type="project" value="TreeGrafter"/>
</dbReference>
<evidence type="ECO:0000256" key="2">
    <source>
        <dbReference type="ARBA" id="ARBA00009063"/>
    </source>
</evidence>
<dbReference type="eggNOG" id="KOG0810">
    <property type="taxonomic scope" value="Eukaryota"/>
</dbReference>
<organism evidence="8 9">
    <name type="scientific">Theileria orientalis strain Shintoku</name>
    <dbReference type="NCBI Taxonomy" id="869250"/>
    <lineage>
        <taxon>Eukaryota</taxon>
        <taxon>Sar</taxon>
        <taxon>Alveolata</taxon>
        <taxon>Apicomplexa</taxon>
        <taxon>Aconoidasida</taxon>
        <taxon>Piroplasmida</taxon>
        <taxon>Theileriidae</taxon>
        <taxon>Theileria</taxon>
    </lineage>
</organism>
<feature type="domain" description="T-SNARE coiled-coil homology" evidence="7">
    <location>
        <begin position="216"/>
        <end position="278"/>
    </location>
</feature>
<feature type="transmembrane region" description="Helical" evidence="6">
    <location>
        <begin position="288"/>
        <end position="309"/>
    </location>
</feature>
<reference evidence="8 9" key="1">
    <citation type="journal article" date="2012" name="MBio">
        <title>Comparative genome analysis of three eukaryotic parasites with differing abilities to transform leukocytes reveals key mediators of Theileria-induced leukocyte transformation.</title>
        <authorList>
            <person name="Hayashida K."/>
            <person name="Hara Y."/>
            <person name="Abe T."/>
            <person name="Yamasaki C."/>
            <person name="Toyoda A."/>
            <person name="Kosuge T."/>
            <person name="Suzuki Y."/>
            <person name="Sato Y."/>
            <person name="Kawashima S."/>
            <person name="Katayama T."/>
            <person name="Wakaguri H."/>
            <person name="Inoue N."/>
            <person name="Homma K."/>
            <person name="Tada-Umezaki M."/>
            <person name="Yagi Y."/>
            <person name="Fujii Y."/>
            <person name="Habara T."/>
            <person name="Kanehisa M."/>
            <person name="Watanabe H."/>
            <person name="Ito K."/>
            <person name="Gojobori T."/>
            <person name="Sugawara H."/>
            <person name="Imanishi T."/>
            <person name="Weir W."/>
            <person name="Gardner M."/>
            <person name="Pain A."/>
            <person name="Shiels B."/>
            <person name="Hattori M."/>
            <person name="Nene V."/>
            <person name="Sugimoto C."/>
        </authorList>
    </citation>
    <scope>NUCLEOTIDE SEQUENCE [LARGE SCALE GENOMIC DNA]</scope>
    <source>
        <strain evidence="8 9">Shintoku</strain>
    </source>
</reference>
<dbReference type="InterPro" id="IPR010989">
    <property type="entry name" value="SNARE"/>
</dbReference>
<keyword evidence="4 6" id="KW-1133">Transmembrane helix</keyword>
<dbReference type="PROSITE" id="PS50192">
    <property type="entry name" value="T_SNARE"/>
    <property type="match status" value="1"/>
</dbReference>
<dbReference type="GO" id="GO:0012505">
    <property type="term" value="C:endomembrane system"/>
    <property type="evidence" value="ECO:0007669"/>
    <property type="project" value="TreeGrafter"/>
</dbReference>
<dbReference type="EMBL" id="AP011947">
    <property type="protein sequence ID" value="BAM39939.1"/>
    <property type="molecule type" value="Genomic_DNA"/>
</dbReference>
<dbReference type="GO" id="GO:0006887">
    <property type="term" value="P:exocytosis"/>
    <property type="evidence" value="ECO:0007669"/>
    <property type="project" value="TreeGrafter"/>
</dbReference>
<comment type="similarity">
    <text evidence="2">Belongs to the syntaxin family.</text>
</comment>
<dbReference type="GO" id="GO:0006906">
    <property type="term" value="P:vesicle fusion"/>
    <property type="evidence" value="ECO:0007669"/>
    <property type="project" value="TreeGrafter"/>
</dbReference>
<dbReference type="CDD" id="cd15848">
    <property type="entry name" value="SNARE_syntaxin1-like"/>
    <property type="match status" value="1"/>
</dbReference>
<comment type="subcellular location">
    <subcellularLocation>
        <location evidence="1">Membrane</location>
        <topology evidence="1">Single-pass type IV membrane protein</topology>
    </subcellularLocation>
</comment>
<gene>
    <name evidence="8" type="ORF">TOT_020000210</name>
</gene>
<proteinExistence type="inferred from homology"/>
<name>J4DP19_THEOR</name>
<protein>
    <recommendedName>
        <fullName evidence="7">t-SNARE coiled-coil homology domain-containing protein</fullName>
    </recommendedName>
</protein>
<dbReference type="OMA" id="HPRNAPQ"/>
<dbReference type="Proteomes" id="UP000003786">
    <property type="component" value="Chromosome 2"/>
</dbReference>
<keyword evidence="9" id="KW-1185">Reference proteome</keyword>
<evidence type="ECO:0000256" key="6">
    <source>
        <dbReference type="SAM" id="Phobius"/>
    </source>
</evidence>
<dbReference type="GO" id="GO:0005886">
    <property type="term" value="C:plasma membrane"/>
    <property type="evidence" value="ECO:0007669"/>
    <property type="project" value="TreeGrafter"/>
</dbReference>
<evidence type="ECO:0000256" key="3">
    <source>
        <dbReference type="ARBA" id="ARBA00022692"/>
    </source>
</evidence>
<dbReference type="GeneID" id="20714381"/>
<evidence type="ECO:0000256" key="4">
    <source>
        <dbReference type="ARBA" id="ARBA00022989"/>
    </source>
</evidence>
<evidence type="ECO:0000259" key="7">
    <source>
        <dbReference type="PROSITE" id="PS50192"/>
    </source>
</evidence>
<accession>J4DP19</accession>
<dbReference type="Pfam" id="PF00804">
    <property type="entry name" value="Syntaxin"/>
    <property type="match status" value="1"/>
</dbReference>
<dbReference type="KEGG" id="tot:TOT_020000210"/>
<sequence length="312" mass="35600">MFNRTLQLKDVYNGVPCDFSYNREFLITTSENKFIADSNFGVMVETTFSSDFTKFMDEIETIKKMIDTIEEGARSITKLMHLNTEVVTEKQRTDISTNMNALINRTNMVCTQCKESTTSLQKFLDKGSSSTENRMRANAYNVAVKHFRNALKRYQTSQIDYKKSITDKSKRQLHLIYPEMDEEELDKLANNPNAQQTVEQIARSNFLGNVSLRDAVSNIQGKYNDILALEQSMEQLKQMMVELAAVVSYQGELIDQIEHNALKAVDYTGRANEQLQKAQDNKKKGSKLLTWFTAIVVLVGLGIMIPILLKIT</sequence>
<dbReference type="VEuPathDB" id="PiroplasmaDB:TOT_020000210"/>
<dbReference type="GO" id="GO:0000149">
    <property type="term" value="F:SNARE binding"/>
    <property type="evidence" value="ECO:0007669"/>
    <property type="project" value="TreeGrafter"/>
</dbReference>
<dbReference type="InterPro" id="IPR000727">
    <property type="entry name" value="T_SNARE_dom"/>
</dbReference>
<dbReference type="GO" id="GO:0005484">
    <property type="term" value="F:SNAP receptor activity"/>
    <property type="evidence" value="ECO:0007669"/>
    <property type="project" value="TreeGrafter"/>
</dbReference>
<dbReference type="InterPro" id="IPR045242">
    <property type="entry name" value="Syntaxin"/>
</dbReference>
<dbReference type="Gene3D" id="1.20.5.110">
    <property type="match status" value="1"/>
</dbReference>
<keyword evidence="3 6" id="KW-0812">Transmembrane</keyword>
<dbReference type="GO" id="GO:0006886">
    <property type="term" value="P:intracellular protein transport"/>
    <property type="evidence" value="ECO:0007669"/>
    <property type="project" value="TreeGrafter"/>
</dbReference>
<dbReference type="SMART" id="SM00397">
    <property type="entry name" value="t_SNARE"/>
    <property type="match status" value="1"/>
</dbReference>
<dbReference type="PANTHER" id="PTHR19957">
    <property type="entry name" value="SYNTAXIN"/>
    <property type="match status" value="1"/>
</dbReference>
<evidence type="ECO:0000256" key="1">
    <source>
        <dbReference type="ARBA" id="ARBA00004211"/>
    </source>
</evidence>
<dbReference type="RefSeq" id="XP_009690240.1">
    <property type="nucleotide sequence ID" value="XM_009691945.1"/>
</dbReference>
<evidence type="ECO:0000313" key="9">
    <source>
        <dbReference type="Proteomes" id="UP000003786"/>
    </source>
</evidence>
<evidence type="ECO:0000256" key="5">
    <source>
        <dbReference type="ARBA" id="ARBA00023136"/>
    </source>
</evidence>
<dbReference type="Gene3D" id="1.20.58.70">
    <property type="match status" value="1"/>
</dbReference>
<dbReference type="STRING" id="869250.J4DP19"/>
<dbReference type="PANTHER" id="PTHR19957:SF307">
    <property type="entry name" value="PROTEIN SSO1-RELATED"/>
    <property type="match status" value="1"/>
</dbReference>
<keyword evidence="5 6" id="KW-0472">Membrane</keyword>
<dbReference type="SUPFAM" id="SSF47661">
    <property type="entry name" value="t-snare proteins"/>
    <property type="match status" value="1"/>
</dbReference>
<dbReference type="OrthoDB" id="10255013at2759"/>
<dbReference type="InterPro" id="IPR006011">
    <property type="entry name" value="Syntaxin_N"/>
</dbReference>
<dbReference type="Pfam" id="PF05739">
    <property type="entry name" value="SNARE"/>
    <property type="match status" value="1"/>
</dbReference>
<dbReference type="GO" id="GO:0031201">
    <property type="term" value="C:SNARE complex"/>
    <property type="evidence" value="ECO:0007669"/>
    <property type="project" value="TreeGrafter"/>
</dbReference>